<feature type="domain" description="RiboL-PSP-HEPN" evidence="1">
    <location>
        <begin position="21"/>
        <end position="180"/>
    </location>
</feature>
<protein>
    <recommendedName>
        <fullName evidence="1">RiboL-PSP-HEPN domain-containing protein</fullName>
    </recommendedName>
</protein>
<dbReference type="EMBL" id="QDHA01000040">
    <property type="protein sequence ID" value="RCJ07237.1"/>
    <property type="molecule type" value="Genomic_DNA"/>
</dbReference>
<evidence type="ECO:0000259" key="1">
    <source>
        <dbReference type="Pfam" id="PF18735"/>
    </source>
</evidence>
<proteinExistence type="predicted"/>
<dbReference type="RefSeq" id="WP_114133027.1">
    <property type="nucleotide sequence ID" value="NZ_CP068435.1"/>
</dbReference>
<evidence type="ECO:0000313" key="3">
    <source>
        <dbReference type="Proteomes" id="UP000253501"/>
    </source>
</evidence>
<accession>A0A367PJ31</accession>
<name>A0A367PJ31_CUPNE</name>
<dbReference type="InterPro" id="IPR041519">
    <property type="entry name" value="HEPN_RiboL-PSP"/>
</dbReference>
<evidence type="ECO:0000313" key="2">
    <source>
        <dbReference type="EMBL" id="RCJ07237.1"/>
    </source>
</evidence>
<dbReference type="AlphaFoldDB" id="A0A367PJ31"/>
<dbReference type="Proteomes" id="UP000253501">
    <property type="component" value="Unassembled WGS sequence"/>
</dbReference>
<organism evidence="2 3">
    <name type="scientific">Cupriavidus necator</name>
    <name type="common">Alcaligenes eutrophus</name>
    <name type="synonym">Ralstonia eutropha</name>
    <dbReference type="NCBI Taxonomy" id="106590"/>
    <lineage>
        <taxon>Bacteria</taxon>
        <taxon>Pseudomonadati</taxon>
        <taxon>Pseudomonadota</taxon>
        <taxon>Betaproteobacteria</taxon>
        <taxon>Burkholderiales</taxon>
        <taxon>Burkholderiaceae</taxon>
        <taxon>Cupriavidus</taxon>
    </lineage>
</organism>
<reference evidence="2 3" key="1">
    <citation type="submission" date="2018-04" db="EMBL/GenBank/DDBJ databases">
        <title>Cupriavidus necator CR12 genome sequencing and assembly.</title>
        <authorList>
            <person name="Ben Fekih I."/>
            <person name="Mazhar H.S."/>
            <person name="Bello S.K."/>
            <person name="Rensing C."/>
        </authorList>
    </citation>
    <scope>NUCLEOTIDE SEQUENCE [LARGE SCALE GENOMIC DNA]</scope>
    <source>
        <strain evidence="2 3">CR12</strain>
    </source>
</reference>
<gene>
    <name evidence="2" type="ORF">DDK22_17675</name>
</gene>
<sequence>MQSTSRAKNTFVSAIKDAEVLLSLFDSMNSKPPPDSAEVLKRAGLIMALTAWETYVEDRVREEMNLRLKMIAGSPVGQFVSRRLEDELKRFHNPNADKTKRLFQEYVGVDVTEYWDWPQFDSMRVKRTLDELIGKRGDAAHRARPVTQGAPPPHLVKRDDLEKAIRFLKSLVDATDEALAAHASM</sequence>
<dbReference type="Pfam" id="PF18735">
    <property type="entry name" value="HEPN_RiboL-PSP"/>
    <property type="match status" value="1"/>
</dbReference>
<comment type="caution">
    <text evidence="2">The sequence shown here is derived from an EMBL/GenBank/DDBJ whole genome shotgun (WGS) entry which is preliminary data.</text>
</comment>